<sequence length="57" mass="6338">MNPNYHISQKPPPATTVSRSRPPFAVADDHPNSLEYSKITPFTPLFDLNPDSSLKSL</sequence>
<evidence type="ECO:0000313" key="3">
    <source>
        <dbReference type="Proteomes" id="UP000187203"/>
    </source>
</evidence>
<dbReference type="Proteomes" id="UP000187203">
    <property type="component" value="Unassembled WGS sequence"/>
</dbReference>
<organism evidence="2 3">
    <name type="scientific">Corchorus olitorius</name>
    <dbReference type="NCBI Taxonomy" id="93759"/>
    <lineage>
        <taxon>Eukaryota</taxon>
        <taxon>Viridiplantae</taxon>
        <taxon>Streptophyta</taxon>
        <taxon>Embryophyta</taxon>
        <taxon>Tracheophyta</taxon>
        <taxon>Spermatophyta</taxon>
        <taxon>Magnoliopsida</taxon>
        <taxon>eudicotyledons</taxon>
        <taxon>Gunneridae</taxon>
        <taxon>Pentapetalae</taxon>
        <taxon>rosids</taxon>
        <taxon>malvids</taxon>
        <taxon>Malvales</taxon>
        <taxon>Malvaceae</taxon>
        <taxon>Grewioideae</taxon>
        <taxon>Apeibeae</taxon>
        <taxon>Corchorus</taxon>
    </lineage>
</organism>
<keyword evidence="3" id="KW-1185">Reference proteome</keyword>
<proteinExistence type="predicted"/>
<evidence type="ECO:0000256" key="1">
    <source>
        <dbReference type="SAM" id="MobiDB-lite"/>
    </source>
</evidence>
<protein>
    <submittedName>
        <fullName evidence="2">Uncharacterized protein</fullName>
    </submittedName>
</protein>
<dbReference type="AlphaFoldDB" id="A0A1R3JHZ4"/>
<name>A0A1R3JHZ4_9ROSI</name>
<evidence type="ECO:0000313" key="2">
    <source>
        <dbReference type="EMBL" id="OMO94385.1"/>
    </source>
</evidence>
<comment type="caution">
    <text evidence="2">The sequence shown here is derived from an EMBL/GenBank/DDBJ whole genome shotgun (WGS) entry which is preliminary data.</text>
</comment>
<reference evidence="3" key="1">
    <citation type="submission" date="2013-09" db="EMBL/GenBank/DDBJ databases">
        <title>Corchorus olitorius genome sequencing.</title>
        <authorList>
            <person name="Alam M."/>
            <person name="Haque M.S."/>
            <person name="Islam M.S."/>
            <person name="Emdad E.M."/>
            <person name="Islam M.M."/>
            <person name="Ahmed B."/>
            <person name="Halim A."/>
            <person name="Hossen Q.M.M."/>
            <person name="Hossain M.Z."/>
            <person name="Ahmed R."/>
            <person name="Khan M.M."/>
            <person name="Islam R."/>
            <person name="Rashid M.M."/>
            <person name="Khan S.A."/>
            <person name="Rahman M.S."/>
            <person name="Alam M."/>
            <person name="Yahiya A.S."/>
            <person name="Khan M.S."/>
            <person name="Azam M.S."/>
            <person name="Haque T."/>
            <person name="Lashkar M.Z.H."/>
            <person name="Akhand A.I."/>
            <person name="Morshed G."/>
            <person name="Roy S."/>
            <person name="Uddin K.S."/>
            <person name="Rabeya T."/>
            <person name="Hossain A.S."/>
            <person name="Chowdhury A."/>
            <person name="Snigdha A.R."/>
            <person name="Mortoza M.S."/>
            <person name="Matin S.A."/>
            <person name="Hoque S.M.E."/>
            <person name="Islam M.K."/>
            <person name="Roy D.K."/>
            <person name="Haider R."/>
            <person name="Moosa M.M."/>
            <person name="Elias S.M."/>
            <person name="Hasan A.M."/>
            <person name="Jahan S."/>
            <person name="Shafiuddin M."/>
            <person name="Mahmood N."/>
            <person name="Shommy N.S."/>
        </authorList>
    </citation>
    <scope>NUCLEOTIDE SEQUENCE [LARGE SCALE GENOMIC DNA]</scope>
    <source>
        <strain evidence="3">cv. O-4</strain>
    </source>
</reference>
<gene>
    <name evidence="2" type="ORF">COLO4_16374</name>
</gene>
<accession>A0A1R3JHZ4</accession>
<dbReference type="EMBL" id="AWUE01016066">
    <property type="protein sequence ID" value="OMO94385.1"/>
    <property type="molecule type" value="Genomic_DNA"/>
</dbReference>
<feature type="region of interest" description="Disordered" evidence="1">
    <location>
        <begin position="1"/>
        <end position="31"/>
    </location>
</feature>